<evidence type="ECO:0000313" key="1">
    <source>
        <dbReference type="EMBL" id="PWK65378.1"/>
    </source>
</evidence>
<comment type="caution">
    <text evidence="1">The sequence shown here is derived from an EMBL/GenBank/DDBJ whole genome shotgun (WGS) entry which is preliminary data.</text>
</comment>
<reference evidence="1 2" key="1">
    <citation type="submission" date="2018-05" db="EMBL/GenBank/DDBJ databases">
        <title>Genomic Encyclopedia of Archaeal and Bacterial Type Strains, Phase II (KMG-II): from individual species to whole genera.</title>
        <authorList>
            <person name="Goeker M."/>
        </authorList>
    </citation>
    <scope>NUCLEOTIDE SEQUENCE [LARGE SCALE GENOMIC DNA]</scope>
    <source>
        <strain evidence="1 2">DSM 19975</strain>
    </source>
</reference>
<keyword evidence="2" id="KW-1185">Reference proteome</keyword>
<dbReference type="AlphaFoldDB" id="A0A316GTL6"/>
<organism evidence="1 2">
    <name type="scientific">Mucilaginibacter oryzae</name>
    <dbReference type="NCBI Taxonomy" id="468058"/>
    <lineage>
        <taxon>Bacteria</taxon>
        <taxon>Pseudomonadati</taxon>
        <taxon>Bacteroidota</taxon>
        <taxon>Sphingobacteriia</taxon>
        <taxon>Sphingobacteriales</taxon>
        <taxon>Sphingobacteriaceae</taxon>
        <taxon>Mucilaginibacter</taxon>
    </lineage>
</organism>
<proteinExistence type="predicted"/>
<evidence type="ECO:0000313" key="2">
    <source>
        <dbReference type="Proteomes" id="UP000245678"/>
    </source>
</evidence>
<sequence>MRTRVTALKAGVEIRHTHQGNETLPLQDTTIKQANRSISKLAYLANKLFYVSRLGVRK</sequence>
<dbReference type="EMBL" id="QGHA01000022">
    <property type="protein sequence ID" value="PWK65378.1"/>
    <property type="molecule type" value="Genomic_DNA"/>
</dbReference>
<dbReference type="Proteomes" id="UP000245678">
    <property type="component" value="Unassembled WGS sequence"/>
</dbReference>
<accession>A0A316GTL6</accession>
<dbReference type="RefSeq" id="WP_170122795.1">
    <property type="nucleotide sequence ID" value="NZ_QGHA01000022.1"/>
</dbReference>
<gene>
    <name evidence="1" type="ORF">LX99_05023</name>
</gene>
<protein>
    <submittedName>
        <fullName evidence="1">Uncharacterized protein</fullName>
    </submittedName>
</protein>
<name>A0A316GTL6_9SPHI</name>